<feature type="compositionally biased region" description="Polar residues" evidence="1">
    <location>
        <begin position="133"/>
        <end position="144"/>
    </location>
</feature>
<proteinExistence type="predicted"/>
<dbReference type="VEuPathDB" id="FungiDB:An02g04810"/>
<sequence length="144" mass="15565">MPDKAEECSGSGQCRSTAGRSKFRGNVTVAMSACWKKKDLAVSLQMTGQQDLVRMEGKRGGIVPQDWSEELEFDAMIGPKIPERSNCASQQGSERPRPENAGLEREVTIEDGMDGVQAGDLSVSESPWEFGSRASSTPAPSLTR</sequence>
<dbReference type="KEGG" id="ang:An02g04810"/>
<dbReference type="RefSeq" id="XP_059605135.1">
    <property type="nucleotide sequence ID" value="XM_059746269.1"/>
</dbReference>
<protein>
    <submittedName>
        <fullName evidence="2">Uncharacterized protein</fullName>
    </submittedName>
</protein>
<reference evidence="2" key="2">
    <citation type="submission" date="2025-08" db="UniProtKB">
        <authorList>
            <consortium name="RefSeq"/>
        </authorList>
    </citation>
    <scope>IDENTIFICATION</scope>
</reference>
<feature type="region of interest" description="Disordered" evidence="1">
    <location>
        <begin position="78"/>
        <end position="144"/>
    </location>
</feature>
<feature type="compositionally biased region" description="Polar residues" evidence="1">
    <location>
        <begin position="10"/>
        <end position="19"/>
    </location>
</feature>
<dbReference type="AlphaFoldDB" id="A0AAJ8E2L8"/>
<gene>
    <name evidence="2" type="ORF">An02g04810</name>
</gene>
<evidence type="ECO:0000313" key="2">
    <source>
        <dbReference type="RefSeq" id="XP_059605135.1"/>
    </source>
</evidence>
<dbReference type="GeneID" id="84590310"/>
<reference evidence="2" key="1">
    <citation type="submission" date="2025-02" db="EMBL/GenBank/DDBJ databases">
        <authorList>
            <consortium name="NCBI Genome Project"/>
        </authorList>
    </citation>
    <scope>NUCLEOTIDE SEQUENCE</scope>
</reference>
<feature type="compositionally biased region" description="Basic and acidic residues" evidence="1">
    <location>
        <begin position="94"/>
        <end position="108"/>
    </location>
</feature>
<accession>A0AAJ8E2L8</accession>
<organism evidence="2">
    <name type="scientific">Aspergillus niger</name>
    <dbReference type="NCBI Taxonomy" id="5061"/>
    <lineage>
        <taxon>Eukaryota</taxon>
        <taxon>Fungi</taxon>
        <taxon>Dikarya</taxon>
        <taxon>Ascomycota</taxon>
        <taxon>Pezizomycotina</taxon>
        <taxon>Eurotiomycetes</taxon>
        <taxon>Eurotiomycetidae</taxon>
        <taxon>Eurotiales</taxon>
        <taxon>Aspergillaceae</taxon>
        <taxon>Aspergillus</taxon>
        <taxon>Aspergillus subgen. Circumdati</taxon>
    </lineage>
</organism>
<name>A0AAJ8E2L8_ASPNG</name>
<evidence type="ECO:0000256" key="1">
    <source>
        <dbReference type="SAM" id="MobiDB-lite"/>
    </source>
</evidence>
<feature type="region of interest" description="Disordered" evidence="1">
    <location>
        <begin position="1"/>
        <end position="22"/>
    </location>
</feature>